<evidence type="ECO:0000259" key="5">
    <source>
        <dbReference type="PROSITE" id="PS51192"/>
    </source>
</evidence>
<proteinExistence type="predicted"/>
<gene>
    <name evidence="6" type="primary">DBP8_0</name>
    <name evidence="6" type="ORF">CM83_11563</name>
</gene>
<dbReference type="InterPro" id="IPR011545">
    <property type="entry name" value="DEAD/DEAH_box_helicase_dom"/>
</dbReference>
<evidence type="ECO:0000256" key="3">
    <source>
        <dbReference type="ARBA" id="ARBA00022806"/>
    </source>
</evidence>
<keyword evidence="3 6" id="KW-0347">Helicase</keyword>
<dbReference type="SMART" id="SM00487">
    <property type="entry name" value="DEXDc"/>
    <property type="match status" value="1"/>
</dbReference>
<dbReference type="SUPFAM" id="SSF52540">
    <property type="entry name" value="P-loop containing nucleoside triphosphate hydrolases"/>
    <property type="match status" value="1"/>
</dbReference>
<evidence type="ECO:0000256" key="1">
    <source>
        <dbReference type="ARBA" id="ARBA00022741"/>
    </source>
</evidence>
<keyword evidence="4" id="KW-0067">ATP-binding</keyword>
<dbReference type="GO" id="GO:0005829">
    <property type="term" value="C:cytosol"/>
    <property type="evidence" value="ECO:0007669"/>
    <property type="project" value="TreeGrafter"/>
</dbReference>
<dbReference type="PANTHER" id="PTHR47959:SF1">
    <property type="entry name" value="ATP-DEPENDENT RNA HELICASE DBPA"/>
    <property type="match status" value="1"/>
</dbReference>
<name>A0A0A9YNE7_LYGHE</name>
<keyword evidence="2" id="KW-0378">Hydrolase</keyword>
<dbReference type="GO" id="GO:0016787">
    <property type="term" value="F:hydrolase activity"/>
    <property type="evidence" value="ECO:0007669"/>
    <property type="project" value="UniProtKB-KW"/>
</dbReference>
<dbReference type="Pfam" id="PF00270">
    <property type="entry name" value="DEAD"/>
    <property type="match status" value="1"/>
</dbReference>
<evidence type="ECO:0000256" key="2">
    <source>
        <dbReference type="ARBA" id="ARBA00022801"/>
    </source>
</evidence>
<dbReference type="GO" id="GO:0003724">
    <property type="term" value="F:RNA helicase activity"/>
    <property type="evidence" value="ECO:0007669"/>
    <property type="project" value="TreeGrafter"/>
</dbReference>
<evidence type="ECO:0000313" key="6">
    <source>
        <dbReference type="EMBL" id="JAG32598.1"/>
    </source>
</evidence>
<keyword evidence="1" id="KW-0547">Nucleotide-binding</keyword>
<reference evidence="6" key="1">
    <citation type="journal article" date="2014" name="PLoS ONE">
        <title>Transcriptome-Based Identification of ABC Transporters in the Western Tarnished Plant Bug Lygus hesperus.</title>
        <authorList>
            <person name="Hull J.J."/>
            <person name="Chaney K."/>
            <person name="Geib S.M."/>
            <person name="Fabrick J.A."/>
            <person name="Brent C.S."/>
            <person name="Walsh D."/>
            <person name="Lavine L.C."/>
        </authorList>
    </citation>
    <scope>NUCLEOTIDE SEQUENCE</scope>
</reference>
<sequence length="200" mass="22014">MALRQLRIKTLTELQGALIPLVLRGKHVIAHAETGSGKSFGIALAIANRVLRDSVNYRLHTLILVPTEELALQYEKWFIHFGSGTSQVVQVAIDSIPLEQQLAKLHNVAPHILVGTPSRIAAINHLSVSIIGEKLRRKVDCLVLDEADLILQSTNLHGTRCRTGAELVDRLFRTHVDEIPAQMVAISATMDGRTARTLNT</sequence>
<dbReference type="PANTHER" id="PTHR47959">
    <property type="entry name" value="ATP-DEPENDENT RNA HELICASE RHLE-RELATED"/>
    <property type="match status" value="1"/>
</dbReference>
<dbReference type="AlphaFoldDB" id="A0A0A9YNE7"/>
<dbReference type="InterPro" id="IPR027417">
    <property type="entry name" value="P-loop_NTPase"/>
</dbReference>
<dbReference type="Gene3D" id="3.40.50.300">
    <property type="entry name" value="P-loop containing nucleotide triphosphate hydrolases"/>
    <property type="match status" value="1"/>
</dbReference>
<dbReference type="GO" id="GO:0005524">
    <property type="term" value="F:ATP binding"/>
    <property type="evidence" value="ECO:0007669"/>
    <property type="project" value="UniProtKB-KW"/>
</dbReference>
<dbReference type="EMBL" id="GBHO01011006">
    <property type="protein sequence ID" value="JAG32598.1"/>
    <property type="molecule type" value="Transcribed_RNA"/>
</dbReference>
<accession>A0A0A9YNE7</accession>
<dbReference type="InterPro" id="IPR050079">
    <property type="entry name" value="DEAD_box_RNA_helicase"/>
</dbReference>
<dbReference type="PROSITE" id="PS51192">
    <property type="entry name" value="HELICASE_ATP_BIND_1"/>
    <property type="match status" value="1"/>
</dbReference>
<protein>
    <submittedName>
        <fullName evidence="6">ATP-dependent RNA helicase DBP8</fullName>
    </submittedName>
</protein>
<evidence type="ECO:0000256" key="4">
    <source>
        <dbReference type="ARBA" id="ARBA00022840"/>
    </source>
</evidence>
<feature type="domain" description="Helicase ATP-binding" evidence="5">
    <location>
        <begin position="19"/>
        <end position="200"/>
    </location>
</feature>
<dbReference type="GO" id="GO:0003676">
    <property type="term" value="F:nucleic acid binding"/>
    <property type="evidence" value="ECO:0007669"/>
    <property type="project" value="InterPro"/>
</dbReference>
<dbReference type="InterPro" id="IPR014001">
    <property type="entry name" value="Helicase_ATP-bd"/>
</dbReference>
<organism evidence="6">
    <name type="scientific">Lygus hesperus</name>
    <name type="common">Western plant bug</name>
    <dbReference type="NCBI Taxonomy" id="30085"/>
    <lineage>
        <taxon>Eukaryota</taxon>
        <taxon>Metazoa</taxon>
        <taxon>Ecdysozoa</taxon>
        <taxon>Arthropoda</taxon>
        <taxon>Hexapoda</taxon>
        <taxon>Insecta</taxon>
        <taxon>Pterygota</taxon>
        <taxon>Neoptera</taxon>
        <taxon>Paraneoptera</taxon>
        <taxon>Hemiptera</taxon>
        <taxon>Heteroptera</taxon>
        <taxon>Panheteroptera</taxon>
        <taxon>Cimicomorpha</taxon>
        <taxon>Miridae</taxon>
        <taxon>Mirini</taxon>
        <taxon>Lygus</taxon>
    </lineage>
</organism>
<reference evidence="6" key="2">
    <citation type="submission" date="2014-07" db="EMBL/GenBank/DDBJ databases">
        <authorList>
            <person name="Hull J."/>
        </authorList>
    </citation>
    <scope>NUCLEOTIDE SEQUENCE</scope>
</reference>